<dbReference type="RefSeq" id="WP_066800222.1">
    <property type="nucleotide sequence ID" value="NZ_CP014206.1"/>
</dbReference>
<dbReference type="EMBL" id="CP014206">
    <property type="protein sequence ID" value="AMK10207.1"/>
    <property type="molecule type" value="Genomic_DNA"/>
</dbReference>
<evidence type="ECO:0000313" key="4">
    <source>
        <dbReference type="Proteomes" id="UP000295506"/>
    </source>
</evidence>
<name>A0A126QK82_9BACT</name>
<gene>
    <name evidence="1" type="ORF">AWY79_03270</name>
    <name evidence="2" type="ORF">EDC59_107110</name>
</gene>
<dbReference type="GO" id="GO:0019634">
    <property type="term" value="P:organic phosphonate metabolic process"/>
    <property type="evidence" value="ECO:0007669"/>
    <property type="project" value="InterPro"/>
</dbReference>
<keyword evidence="3" id="KW-1185">Reference proteome</keyword>
<protein>
    <submittedName>
        <fullName evidence="2">Alpha-D-ribose 1-methylphosphonate 5-triphosphate synthase subunit PhnG</fullName>
    </submittedName>
    <submittedName>
        <fullName evidence="1">Phosphonate C-P lyase system protein PhnG</fullName>
    </submittedName>
</protein>
<dbReference type="Proteomes" id="UP000055611">
    <property type="component" value="Chromosome"/>
</dbReference>
<keyword evidence="1" id="KW-0456">Lyase</keyword>
<dbReference type="Pfam" id="PF06754">
    <property type="entry name" value="PhnG"/>
    <property type="match status" value="1"/>
</dbReference>
<organism evidence="2 4">
    <name type="scientific">Pseudodesulfovibrio indicus</name>
    <dbReference type="NCBI Taxonomy" id="1716143"/>
    <lineage>
        <taxon>Bacteria</taxon>
        <taxon>Pseudomonadati</taxon>
        <taxon>Thermodesulfobacteriota</taxon>
        <taxon>Desulfovibrionia</taxon>
        <taxon>Desulfovibrionales</taxon>
        <taxon>Desulfovibrionaceae</taxon>
    </lineage>
</organism>
<evidence type="ECO:0000313" key="3">
    <source>
        <dbReference type="Proteomes" id="UP000055611"/>
    </source>
</evidence>
<dbReference type="AlphaFoldDB" id="A0A126QK82"/>
<dbReference type="Proteomes" id="UP000295506">
    <property type="component" value="Unassembled WGS sequence"/>
</dbReference>
<dbReference type="OrthoDB" id="530475at2"/>
<proteinExistence type="predicted"/>
<reference evidence="1 3" key="1">
    <citation type="journal article" date="2016" name="Front. Microbiol.">
        <title>Genome Sequence of the Piezophilic, Mesophilic Sulfate-Reducing Bacterium Desulfovibrio indicus J2T.</title>
        <authorList>
            <person name="Cao J."/>
            <person name="Maignien L."/>
            <person name="Shao Z."/>
            <person name="Alain K."/>
            <person name="Jebbar M."/>
        </authorList>
    </citation>
    <scope>NUCLEOTIDE SEQUENCE [LARGE SCALE GENOMIC DNA]</scope>
    <source>
        <strain evidence="1 3">J2</strain>
    </source>
</reference>
<dbReference type="InterPro" id="IPR009609">
    <property type="entry name" value="Phosphonate_metab_PhnG"/>
</dbReference>
<dbReference type="EMBL" id="SOBK01000007">
    <property type="protein sequence ID" value="TDT87915.1"/>
    <property type="molecule type" value="Genomic_DNA"/>
</dbReference>
<dbReference type="GO" id="GO:0016829">
    <property type="term" value="F:lyase activity"/>
    <property type="evidence" value="ECO:0007669"/>
    <property type="project" value="UniProtKB-KW"/>
</dbReference>
<evidence type="ECO:0000313" key="1">
    <source>
        <dbReference type="EMBL" id="AMK10207.1"/>
    </source>
</evidence>
<accession>A0A126QK82</accession>
<evidence type="ECO:0000313" key="2">
    <source>
        <dbReference type="EMBL" id="TDT87915.1"/>
    </source>
</evidence>
<dbReference type="GO" id="GO:0015716">
    <property type="term" value="P:organic phosphonate transport"/>
    <property type="evidence" value="ECO:0007669"/>
    <property type="project" value="InterPro"/>
</dbReference>
<reference evidence="2 4" key="2">
    <citation type="submission" date="2019-03" db="EMBL/GenBank/DDBJ databases">
        <title>Genomic Encyclopedia of Type Strains, Phase IV (KMG-IV): sequencing the most valuable type-strain genomes for metagenomic binning, comparative biology and taxonomic classification.</title>
        <authorList>
            <person name="Goeker M."/>
        </authorList>
    </citation>
    <scope>NUCLEOTIDE SEQUENCE [LARGE SCALE GENOMIC DNA]</scope>
    <source>
        <strain evidence="2 4">DSM 101483</strain>
    </source>
</reference>
<dbReference type="NCBIfam" id="TIGR03293">
    <property type="entry name" value="PhnG_redo"/>
    <property type="match status" value="1"/>
</dbReference>
<dbReference type="KEGG" id="dej:AWY79_03270"/>
<sequence>MKPDSDMTAPKDGQTEARKYWMGILARAETDRLETAYQSLDPRPEYLHLRPPEIGMAMVRARAEARGERFNLGEMTLSRCSVRLAGGGVGHGYVAGRDRRHAELAALFDALLQDPQNGPALYRSVIDPIARELARSRAERAAKTAATRVNFFTMVRGED</sequence>